<feature type="signal peptide" evidence="1">
    <location>
        <begin position="1"/>
        <end position="23"/>
    </location>
</feature>
<gene>
    <name evidence="2" type="ORF">SAMN06296052_10884</name>
</gene>
<dbReference type="Proteomes" id="UP000198432">
    <property type="component" value="Unassembled WGS sequence"/>
</dbReference>
<reference evidence="3" key="1">
    <citation type="submission" date="2017-06" db="EMBL/GenBank/DDBJ databases">
        <authorList>
            <person name="Varghese N."/>
            <person name="Submissions S."/>
        </authorList>
    </citation>
    <scope>NUCLEOTIDE SEQUENCE [LARGE SCALE GENOMIC DNA]</scope>
    <source>
        <strain evidence="3">NKM1</strain>
    </source>
</reference>
<accession>A0A239F9Z7</accession>
<evidence type="ECO:0000313" key="3">
    <source>
        <dbReference type="Proteomes" id="UP000198432"/>
    </source>
</evidence>
<dbReference type="RefSeq" id="WP_089319157.1">
    <property type="nucleotide sequence ID" value="NZ_FZOQ01000008.1"/>
</dbReference>
<feature type="chain" id="PRO_5012466983" evidence="1">
    <location>
        <begin position="24"/>
        <end position="107"/>
    </location>
</feature>
<keyword evidence="1" id="KW-0732">Signal</keyword>
<evidence type="ECO:0000313" key="2">
    <source>
        <dbReference type="EMBL" id="SNS53647.1"/>
    </source>
</evidence>
<evidence type="ECO:0000256" key="1">
    <source>
        <dbReference type="SAM" id="SignalP"/>
    </source>
</evidence>
<protein>
    <submittedName>
        <fullName evidence="2">Uncharacterized protein</fullName>
    </submittedName>
</protein>
<keyword evidence="3" id="KW-1185">Reference proteome</keyword>
<sequence>MRFLNLITIAGLCVLGLPSSAFAQTNGKEVFREKLKEYAKTHQERFYETMPVLQPASESVAMPAPFVSGFMQDPETGLRYYPRYKKIYDPETKYAYDLLTGRIYKPE</sequence>
<name>A0A239F9Z7_9BACT</name>
<dbReference type="AlphaFoldDB" id="A0A239F9Z7"/>
<proteinExistence type="predicted"/>
<dbReference type="EMBL" id="FZOQ01000008">
    <property type="protein sequence ID" value="SNS53647.1"/>
    <property type="molecule type" value="Genomic_DNA"/>
</dbReference>
<organism evidence="2 3">
    <name type="scientific">Pontibacter ummariensis</name>
    <dbReference type="NCBI Taxonomy" id="1610492"/>
    <lineage>
        <taxon>Bacteria</taxon>
        <taxon>Pseudomonadati</taxon>
        <taxon>Bacteroidota</taxon>
        <taxon>Cytophagia</taxon>
        <taxon>Cytophagales</taxon>
        <taxon>Hymenobacteraceae</taxon>
        <taxon>Pontibacter</taxon>
    </lineage>
</organism>
<dbReference type="OrthoDB" id="894322at2"/>